<dbReference type="PANTHER" id="PTHR43428">
    <property type="entry name" value="ARSENATE REDUCTASE"/>
    <property type="match status" value="1"/>
</dbReference>
<dbReference type="SUPFAM" id="SSF52788">
    <property type="entry name" value="Phosphotyrosine protein phosphatases I"/>
    <property type="match status" value="1"/>
</dbReference>
<protein>
    <submittedName>
        <fullName evidence="3">Arsenate reductase ArsC</fullName>
    </submittedName>
</protein>
<gene>
    <name evidence="3" type="ORF">OU415_22730</name>
</gene>
<proteinExistence type="predicted"/>
<accession>A0ABT4V2S7</accession>
<name>A0ABT4V2S7_9PSEU</name>
<evidence type="ECO:0000259" key="2">
    <source>
        <dbReference type="SMART" id="SM00226"/>
    </source>
</evidence>
<dbReference type="PANTHER" id="PTHR43428:SF1">
    <property type="entry name" value="ARSENATE REDUCTASE"/>
    <property type="match status" value="1"/>
</dbReference>
<dbReference type="Gene3D" id="3.40.50.2300">
    <property type="match status" value="1"/>
</dbReference>
<evidence type="ECO:0000313" key="3">
    <source>
        <dbReference type="EMBL" id="MDA3628267.1"/>
    </source>
</evidence>
<dbReference type="CDD" id="cd16345">
    <property type="entry name" value="LMWP_ArsC"/>
    <property type="match status" value="1"/>
</dbReference>
<dbReference type="InterPro" id="IPR036196">
    <property type="entry name" value="Ptyr_pPase_sf"/>
</dbReference>
<evidence type="ECO:0000313" key="4">
    <source>
        <dbReference type="Proteomes" id="UP001210380"/>
    </source>
</evidence>
<dbReference type="RefSeq" id="WP_270951056.1">
    <property type="nucleotide sequence ID" value="NZ_JAQGLA010000041.1"/>
</dbReference>
<reference evidence="3 4" key="1">
    <citation type="submission" date="2022-11" db="EMBL/GenBank/DDBJ databases">
        <title>Draft genome sequence of Saccharopolyspora sp. WRP15-2 isolated from rhizosphere soils of wild rice in Thailand.</title>
        <authorList>
            <person name="Duangmal K."/>
            <person name="Kammanee S."/>
            <person name="Muangham S."/>
        </authorList>
    </citation>
    <scope>NUCLEOTIDE SEQUENCE [LARGE SCALE GENOMIC DNA]</scope>
    <source>
        <strain evidence="3 4">WRP15-2</strain>
    </source>
</reference>
<keyword evidence="1" id="KW-0059">Arsenical resistance</keyword>
<keyword evidence="4" id="KW-1185">Reference proteome</keyword>
<dbReference type="InterPro" id="IPR023485">
    <property type="entry name" value="Ptyr_pPase"/>
</dbReference>
<comment type="caution">
    <text evidence="3">The sequence shown here is derived from an EMBL/GenBank/DDBJ whole genome shotgun (WGS) entry which is preliminary data.</text>
</comment>
<sequence>MPRTPEILFVCVHNAGRSQMAAALLQHRAQGNVTVRSAGSDPAETINPAVVAVMSELGIDLSREIPKKLTTDAVEAADVVITMGCGDACPVFPGKRYLDWQLSDPAGQGVAAVREIRDEIDRRVQALLAELVPSS</sequence>
<feature type="domain" description="Phosphotyrosine protein phosphatase I" evidence="2">
    <location>
        <begin position="5"/>
        <end position="130"/>
    </location>
</feature>
<dbReference type="SMART" id="SM00226">
    <property type="entry name" value="LMWPc"/>
    <property type="match status" value="1"/>
</dbReference>
<dbReference type="Proteomes" id="UP001210380">
    <property type="component" value="Unassembled WGS sequence"/>
</dbReference>
<evidence type="ECO:0000256" key="1">
    <source>
        <dbReference type="ARBA" id="ARBA00022849"/>
    </source>
</evidence>
<organism evidence="3 4">
    <name type="scientific">Saccharopolyspora oryzae</name>
    <dbReference type="NCBI Taxonomy" id="2997343"/>
    <lineage>
        <taxon>Bacteria</taxon>
        <taxon>Bacillati</taxon>
        <taxon>Actinomycetota</taxon>
        <taxon>Actinomycetes</taxon>
        <taxon>Pseudonocardiales</taxon>
        <taxon>Pseudonocardiaceae</taxon>
        <taxon>Saccharopolyspora</taxon>
    </lineage>
</organism>
<dbReference type="Pfam" id="PF01451">
    <property type="entry name" value="LMWPc"/>
    <property type="match status" value="1"/>
</dbReference>
<dbReference type="EMBL" id="JAQGLA010000041">
    <property type="protein sequence ID" value="MDA3628267.1"/>
    <property type="molecule type" value="Genomic_DNA"/>
</dbReference>